<accession>A0AA35ZEX1</accession>
<sequence>MLLREKEKYEHAMSHLQLIIKSYIQEVSLMDVNITTVLKKKPTAVPKEAPKDFENLKPGKHTRKDEFILDLITKFKGNHKGGVKCLSDMILWYIQIRKMLLSFIPKIYKVQKRITR</sequence>
<keyword evidence="2" id="KW-1185">Reference proteome</keyword>
<dbReference type="AlphaFoldDB" id="A0AA35ZEX1"/>
<reference evidence="1" key="1">
    <citation type="submission" date="2023-04" db="EMBL/GenBank/DDBJ databases">
        <authorList>
            <person name="Vijverberg K."/>
            <person name="Xiong W."/>
            <person name="Schranz E."/>
        </authorList>
    </citation>
    <scope>NUCLEOTIDE SEQUENCE</scope>
</reference>
<proteinExistence type="predicted"/>
<protein>
    <submittedName>
        <fullName evidence="1">Uncharacterized protein</fullName>
    </submittedName>
</protein>
<evidence type="ECO:0000313" key="2">
    <source>
        <dbReference type="Proteomes" id="UP001177003"/>
    </source>
</evidence>
<evidence type="ECO:0000313" key="1">
    <source>
        <dbReference type="EMBL" id="CAI9290869.1"/>
    </source>
</evidence>
<dbReference type="EMBL" id="OX465082">
    <property type="protein sequence ID" value="CAI9290869.1"/>
    <property type="molecule type" value="Genomic_DNA"/>
</dbReference>
<gene>
    <name evidence="1" type="ORF">LSALG_LOCUS30040</name>
</gene>
<organism evidence="1 2">
    <name type="scientific">Lactuca saligna</name>
    <name type="common">Willowleaf lettuce</name>
    <dbReference type="NCBI Taxonomy" id="75948"/>
    <lineage>
        <taxon>Eukaryota</taxon>
        <taxon>Viridiplantae</taxon>
        <taxon>Streptophyta</taxon>
        <taxon>Embryophyta</taxon>
        <taxon>Tracheophyta</taxon>
        <taxon>Spermatophyta</taxon>
        <taxon>Magnoliopsida</taxon>
        <taxon>eudicotyledons</taxon>
        <taxon>Gunneridae</taxon>
        <taxon>Pentapetalae</taxon>
        <taxon>asterids</taxon>
        <taxon>campanulids</taxon>
        <taxon>Asterales</taxon>
        <taxon>Asteraceae</taxon>
        <taxon>Cichorioideae</taxon>
        <taxon>Cichorieae</taxon>
        <taxon>Lactucinae</taxon>
        <taxon>Lactuca</taxon>
    </lineage>
</organism>
<dbReference type="Proteomes" id="UP001177003">
    <property type="component" value="Chromosome 6"/>
</dbReference>
<name>A0AA35ZEX1_LACSI</name>